<keyword evidence="4" id="KW-0539">Nucleus</keyword>
<proteinExistence type="predicted"/>
<dbReference type="SMART" id="SM00360">
    <property type="entry name" value="RRM"/>
    <property type="match status" value="1"/>
</dbReference>
<evidence type="ECO:0000259" key="6">
    <source>
        <dbReference type="PROSITE" id="PS50102"/>
    </source>
</evidence>
<organism evidence="7 8">
    <name type="scientific">Kingdonia uniflora</name>
    <dbReference type="NCBI Taxonomy" id="39325"/>
    <lineage>
        <taxon>Eukaryota</taxon>
        <taxon>Viridiplantae</taxon>
        <taxon>Streptophyta</taxon>
        <taxon>Embryophyta</taxon>
        <taxon>Tracheophyta</taxon>
        <taxon>Spermatophyta</taxon>
        <taxon>Magnoliopsida</taxon>
        <taxon>Ranunculales</taxon>
        <taxon>Circaeasteraceae</taxon>
        <taxon>Kingdonia</taxon>
    </lineage>
</organism>
<dbReference type="OrthoDB" id="446113at2759"/>
<evidence type="ECO:0000256" key="2">
    <source>
        <dbReference type="ARBA" id="ARBA00022737"/>
    </source>
</evidence>
<dbReference type="Pfam" id="PF00076">
    <property type="entry name" value="RRM_1"/>
    <property type="match status" value="1"/>
</dbReference>
<dbReference type="InterPro" id="IPR035979">
    <property type="entry name" value="RBD_domain_sf"/>
</dbReference>
<dbReference type="PANTHER" id="PTHR48039">
    <property type="entry name" value="RNA-BINDING MOTIF PROTEIN 14B"/>
    <property type="match status" value="1"/>
</dbReference>
<evidence type="ECO:0000256" key="3">
    <source>
        <dbReference type="ARBA" id="ARBA00022884"/>
    </source>
</evidence>
<dbReference type="EMBL" id="JACGCM010001726">
    <property type="protein sequence ID" value="KAF6150697.1"/>
    <property type="molecule type" value="Genomic_DNA"/>
</dbReference>
<evidence type="ECO:0000313" key="7">
    <source>
        <dbReference type="EMBL" id="KAF6150697.1"/>
    </source>
</evidence>
<evidence type="ECO:0000256" key="1">
    <source>
        <dbReference type="ARBA" id="ARBA00004123"/>
    </source>
</evidence>
<comment type="subcellular location">
    <subcellularLocation>
        <location evidence="1">Nucleus</location>
    </subcellularLocation>
</comment>
<dbReference type="Proteomes" id="UP000541444">
    <property type="component" value="Unassembled WGS sequence"/>
</dbReference>
<dbReference type="SUPFAM" id="SSF54928">
    <property type="entry name" value="RNA-binding domain, RBD"/>
    <property type="match status" value="1"/>
</dbReference>
<name>A0A7J7M736_9MAGN</name>
<dbReference type="InterPro" id="IPR051945">
    <property type="entry name" value="RRM_MRD1_RNA_proc_ribogen"/>
</dbReference>
<comment type="caution">
    <text evidence="7">The sequence shown here is derived from an EMBL/GenBank/DDBJ whole genome shotgun (WGS) entry which is preliminary data.</text>
</comment>
<dbReference type="InterPro" id="IPR012677">
    <property type="entry name" value="Nucleotide-bd_a/b_plait_sf"/>
</dbReference>
<protein>
    <recommendedName>
        <fullName evidence="6">RRM domain-containing protein</fullName>
    </recommendedName>
</protein>
<dbReference type="AlphaFoldDB" id="A0A7J7M736"/>
<evidence type="ECO:0000256" key="5">
    <source>
        <dbReference type="PROSITE-ProRule" id="PRU00176"/>
    </source>
</evidence>
<evidence type="ECO:0000256" key="4">
    <source>
        <dbReference type="ARBA" id="ARBA00023242"/>
    </source>
</evidence>
<feature type="domain" description="RRM" evidence="6">
    <location>
        <begin position="1"/>
        <end position="66"/>
    </location>
</feature>
<dbReference type="GO" id="GO:0005634">
    <property type="term" value="C:nucleus"/>
    <property type="evidence" value="ECO:0007669"/>
    <property type="project" value="UniProtKB-SubCell"/>
</dbReference>
<evidence type="ECO:0000313" key="8">
    <source>
        <dbReference type="Proteomes" id="UP000541444"/>
    </source>
</evidence>
<keyword evidence="3 5" id="KW-0694">RNA-binding</keyword>
<dbReference type="Gene3D" id="3.30.70.330">
    <property type="match status" value="1"/>
</dbReference>
<reference evidence="7 8" key="1">
    <citation type="journal article" date="2020" name="IScience">
        <title>Genome Sequencing of the Endangered Kingdonia uniflora (Circaeasteraceae, Ranunculales) Reveals Potential Mechanisms of Evolutionary Specialization.</title>
        <authorList>
            <person name="Sun Y."/>
            <person name="Deng T."/>
            <person name="Zhang A."/>
            <person name="Moore M.J."/>
            <person name="Landis J.B."/>
            <person name="Lin N."/>
            <person name="Zhang H."/>
            <person name="Zhang X."/>
            <person name="Huang J."/>
            <person name="Zhang X."/>
            <person name="Sun H."/>
            <person name="Wang H."/>
        </authorList>
    </citation>
    <scope>NUCLEOTIDE SEQUENCE [LARGE SCALE GENOMIC DNA]</scope>
    <source>
        <strain evidence="7">TB1705</strain>
        <tissue evidence="7">Leaf</tissue>
    </source>
</reference>
<dbReference type="PANTHER" id="PTHR48039:SF5">
    <property type="entry name" value="RNA-BINDING PROTEIN 28"/>
    <property type="match status" value="1"/>
</dbReference>
<sequence>FLLEGLTPVTDEDLRRQFSKFGKIVSVKIPVGKGCGFVQFATKSNAEEALQGMNGTTIGKNTIHLS</sequence>
<accession>A0A7J7M736</accession>
<keyword evidence="8" id="KW-1185">Reference proteome</keyword>
<gene>
    <name evidence="7" type="ORF">GIB67_020780</name>
</gene>
<dbReference type="GO" id="GO:0003729">
    <property type="term" value="F:mRNA binding"/>
    <property type="evidence" value="ECO:0007669"/>
    <property type="project" value="TreeGrafter"/>
</dbReference>
<feature type="non-terminal residue" evidence="7">
    <location>
        <position position="66"/>
    </location>
</feature>
<dbReference type="PROSITE" id="PS50102">
    <property type="entry name" value="RRM"/>
    <property type="match status" value="1"/>
</dbReference>
<dbReference type="InterPro" id="IPR000504">
    <property type="entry name" value="RRM_dom"/>
</dbReference>
<keyword evidence="2" id="KW-0677">Repeat</keyword>